<evidence type="ECO:0000313" key="1">
    <source>
        <dbReference type="EMBL" id="OGG51108.1"/>
    </source>
</evidence>
<evidence type="ECO:0000313" key="2">
    <source>
        <dbReference type="Proteomes" id="UP000178370"/>
    </source>
</evidence>
<proteinExistence type="predicted"/>
<dbReference type="EMBL" id="MFKV01000002">
    <property type="protein sequence ID" value="OGG51108.1"/>
    <property type="molecule type" value="Genomic_DNA"/>
</dbReference>
<dbReference type="Proteomes" id="UP000178370">
    <property type="component" value="Unassembled WGS sequence"/>
</dbReference>
<organism evidence="1 2">
    <name type="scientific">Candidatus Kaiserbacteria bacterium RIFCSPHIGHO2_01_FULL_54_36</name>
    <dbReference type="NCBI Taxonomy" id="1798482"/>
    <lineage>
        <taxon>Bacteria</taxon>
        <taxon>Candidatus Kaiseribacteriota</taxon>
    </lineage>
</organism>
<dbReference type="STRING" id="1798482.A2763_02085"/>
<gene>
    <name evidence="1" type="ORF">A2763_02085</name>
</gene>
<name>A0A1F6CPM6_9BACT</name>
<accession>A0A1F6CPM6</accession>
<reference evidence="1 2" key="1">
    <citation type="journal article" date="2016" name="Nat. Commun.">
        <title>Thousands of microbial genomes shed light on interconnected biogeochemical processes in an aquifer system.</title>
        <authorList>
            <person name="Anantharaman K."/>
            <person name="Brown C.T."/>
            <person name="Hug L.A."/>
            <person name="Sharon I."/>
            <person name="Castelle C.J."/>
            <person name="Probst A.J."/>
            <person name="Thomas B.C."/>
            <person name="Singh A."/>
            <person name="Wilkins M.J."/>
            <person name="Karaoz U."/>
            <person name="Brodie E.L."/>
            <person name="Williams K.H."/>
            <person name="Hubbard S.S."/>
            <person name="Banfield J.F."/>
        </authorList>
    </citation>
    <scope>NUCLEOTIDE SEQUENCE [LARGE SCALE GENOMIC DNA]</scope>
</reference>
<dbReference type="AlphaFoldDB" id="A0A1F6CPM6"/>
<protein>
    <submittedName>
        <fullName evidence="1">Uncharacterized protein</fullName>
    </submittedName>
</protein>
<comment type="caution">
    <text evidence="1">The sequence shown here is derived from an EMBL/GenBank/DDBJ whole genome shotgun (WGS) entry which is preliminary data.</text>
</comment>
<sequence length="164" mass="18329">MRDLRLKPLVAYGLLHRPDEVAKNRHFIIFNCIMPGAIVPMKNDIAIIFNSLYGPPGSIPPGYVMTPSWEGKLRYESEQVYQLAKALEQTEGLSWLYILRTGFVAMGFDEMKKHALQIMPKMRDALDSVCGPIDATEVPGRELWLPRLDAVAASLKSGVLMPTA</sequence>